<dbReference type="InterPro" id="IPR011992">
    <property type="entry name" value="EF-hand-dom_pair"/>
</dbReference>
<dbReference type="SUPFAM" id="SSF47473">
    <property type="entry name" value="EF-hand"/>
    <property type="match status" value="1"/>
</dbReference>
<gene>
    <name evidence="5" type="ORF">EGW08_010172</name>
</gene>
<dbReference type="AlphaFoldDB" id="A0A3S1BEV3"/>
<accession>A0A3S1BEV3</accession>
<dbReference type="InterPro" id="IPR051581">
    <property type="entry name" value="Ca-bind"/>
</dbReference>
<feature type="domain" description="EF-hand" evidence="4">
    <location>
        <begin position="97"/>
        <end position="132"/>
    </location>
</feature>
<dbReference type="CDD" id="cd00051">
    <property type="entry name" value="EFh"/>
    <property type="match status" value="2"/>
</dbReference>
<dbReference type="EMBL" id="RQTK01000305">
    <property type="protein sequence ID" value="RUS82064.1"/>
    <property type="molecule type" value="Genomic_DNA"/>
</dbReference>
<evidence type="ECO:0000256" key="1">
    <source>
        <dbReference type="ARBA" id="ARBA00022723"/>
    </source>
</evidence>
<dbReference type="PANTHER" id="PTHR34524:SF6">
    <property type="entry name" value="CALCYPHOSINE LIKE"/>
    <property type="match status" value="1"/>
</dbReference>
<evidence type="ECO:0000259" key="4">
    <source>
        <dbReference type="PROSITE" id="PS50222"/>
    </source>
</evidence>
<keyword evidence="6" id="KW-1185">Reference proteome</keyword>
<dbReference type="OrthoDB" id="444540at2759"/>
<dbReference type="Pfam" id="PF13499">
    <property type="entry name" value="EF-hand_7"/>
    <property type="match status" value="2"/>
</dbReference>
<feature type="domain" description="EF-hand" evidence="4">
    <location>
        <begin position="61"/>
        <end position="96"/>
    </location>
</feature>
<dbReference type="GO" id="GO:0005509">
    <property type="term" value="F:calcium ion binding"/>
    <property type="evidence" value="ECO:0007669"/>
    <property type="project" value="InterPro"/>
</dbReference>
<dbReference type="SMART" id="SM00054">
    <property type="entry name" value="EFh"/>
    <property type="match status" value="4"/>
</dbReference>
<evidence type="ECO:0000256" key="2">
    <source>
        <dbReference type="ARBA" id="ARBA00022737"/>
    </source>
</evidence>
<reference evidence="5 6" key="1">
    <citation type="submission" date="2019-01" db="EMBL/GenBank/DDBJ databases">
        <title>A draft genome assembly of the solar-powered sea slug Elysia chlorotica.</title>
        <authorList>
            <person name="Cai H."/>
            <person name="Li Q."/>
            <person name="Fang X."/>
            <person name="Li J."/>
            <person name="Curtis N.E."/>
            <person name="Altenburger A."/>
            <person name="Shibata T."/>
            <person name="Feng M."/>
            <person name="Maeda T."/>
            <person name="Schwartz J.A."/>
            <person name="Shigenobu S."/>
            <person name="Lundholm N."/>
            <person name="Nishiyama T."/>
            <person name="Yang H."/>
            <person name="Hasebe M."/>
            <person name="Li S."/>
            <person name="Pierce S.K."/>
            <person name="Wang J."/>
        </authorList>
    </citation>
    <scope>NUCLEOTIDE SEQUENCE [LARGE SCALE GENOMIC DNA]</scope>
    <source>
        <strain evidence="5">EC2010</strain>
        <tissue evidence="5">Whole organism of an adult</tissue>
    </source>
</reference>
<comment type="caution">
    <text evidence="5">The sequence shown here is derived from an EMBL/GenBank/DDBJ whole genome shotgun (WGS) entry which is preliminary data.</text>
</comment>
<dbReference type="InterPro" id="IPR018247">
    <property type="entry name" value="EF_Hand_1_Ca_BS"/>
</dbReference>
<dbReference type="PROSITE" id="PS50222">
    <property type="entry name" value="EF_HAND_2"/>
    <property type="match status" value="3"/>
</dbReference>
<dbReference type="Gene3D" id="1.10.238.10">
    <property type="entry name" value="EF-hand"/>
    <property type="match status" value="2"/>
</dbReference>
<dbReference type="InterPro" id="IPR001751">
    <property type="entry name" value="S100/CaBP7/8-like_CS"/>
</dbReference>
<feature type="domain" description="EF-hand" evidence="4">
    <location>
        <begin position="25"/>
        <end position="60"/>
    </location>
</feature>
<dbReference type="Proteomes" id="UP000271974">
    <property type="component" value="Unassembled WGS sequence"/>
</dbReference>
<dbReference type="InterPro" id="IPR002048">
    <property type="entry name" value="EF_hand_dom"/>
</dbReference>
<sequence>MEKLDPEARQLAETFQYLILQRGCGALKQISCVFRRMDIDYSKKICLEELEQGAESFGFCLSRPDMAKLFRALDRDRNGLIDFKEFMDLLTPPMKDGRVKVINEAFNKLDINGDNEIKLEEIQVVYASNARRHPKYLSGEWTEEETLRHFLDSLDTPGSPDGKVTRQEFLNYYAGVSATVDDDCYFDMMMRSVYGLPPKQFH</sequence>
<dbReference type="PANTHER" id="PTHR34524">
    <property type="entry name" value="CALCYPHOSIN"/>
    <property type="match status" value="1"/>
</dbReference>
<protein>
    <recommendedName>
        <fullName evidence="4">EF-hand domain-containing protein</fullName>
    </recommendedName>
</protein>
<keyword evidence="3" id="KW-0106">Calcium</keyword>
<keyword evidence="2" id="KW-0677">Repeat</keyword>
<evidence type="ECO:0000313" key="5">
    <source>
        <dbReference type="EMBL" id="RUS82064.1"/>
    </source>
</evidence>
<evidence type="ECO:0000256" key="3">
    <source>
        <dbReference type="ARBA" id="ARBA00022837"/>
    </source>
</evidence>
<dbReference type="PROSITE" id="PS00303">
    <property type="entry name" value="S100_CABP"/>
    <property type="match status" value="1"/>
</dbReference>
<dbReference type="STRING" id="188477.A0A3S1BEV3"/>
<name>A0A3S1BEV3_ELYCH</name>
<organism evidence="5 6">
    <name type="scientific">Elysia chlorotica</name>
    <name type="common">Eastern emerald elysia</name>
    <name type="synonym">Sea slug</name>
    <dbReference type="NCBI Taxonomy" id="188477"/>
    <lineage>
        <taxon>Eukaryota</taxon>
        <taxon>Metazoa</taxon>
        <taxon>Spiralia</taxon>
        <taxon>Lophotrochozoa</taxon>
        <taxon>Mollusca</taxon>
        <taxon>Gastropoda</taxon>
        <taxon>Heterobranchia</taxon>
        <taxon>Euthyneura</taxon>
        <taxon>Panpulmonata</taxon>
        <taxon>Sacoglossa</taxon>
        <taxon>Placobranchoidea</taxon>
        <taxon>Plakobranchidae</taxon>
        <taxon>Elysia</taxon>
    </lineage>
</organism>
<proteinExistence type="predicted"/>
<dbReference type="PROSITE" id="PS00018">
    <property type="entry name" value="EF_HAND_1"/>
    <property type="match status" value="1"/>
</dbReference>
<keyword evidence="1" id="KW-0479">Metal-binding</keyword>
<evidence type="ECO:0000313" key="6">
    <source>
        <dbReference type="Proteomes" id="UP000271974"/>
    </source>
</evidence>